<keyword evidence="4" id="KW-1133">Transmembrane helix</keyword>
<feature type="compositionally biased region" description="Basic residues" evidence="3">
    <location>
        <begin position="149"/>
        <end position="158"/>
    </location>
</feature>
<organism evidence="5 6">
    <name type="scientific">Spinacia oleracea</name>
    <name type="common">Spinach</name>
    <dbReference type="NCBI Taxonomy" id="3562"/>
    <lineage>
        <taxon>Eukaryota</taxon>
        <taxon>Viridiplantae</taxon>
        <taxon>Streptophyta</taxon>
        <taxon>Embryophyta</taxon>
        <taxon>Tracheophyta</taxon>
        <taxon>Spermatophyta</taxon>
        <taxon>Magnoliopsida</taxon>
        <taxon>eudicotyledons</taxon>
        <taxon>Gunneridae</taxon>
        <taxon>Pentapetalae</taxon>
        <taxon>Caryophyllales</taxon>
        <taxon>Chenopodiaceae</taxon>
        <taxon>Chenopodioideae</taxon>
        <taxon>Anserineae</taxon>
        <taxon>Spinacia</taxon>
    </lineage>
</organism>
<feature type="transmembrane region" description="Helical" evidence="4">
    <location>
        <begin position="186"/>
        <end position="213"/>
    </location>
</feature>
<proteinExistence type="predicted"/>
<gene>
    <name evidence="6" type="primary">LOC110792884</name>
</gene>
<feature type="region of interest" description="Disordered" evidence="3">
    <location>
        <begin position="1"/>
        <end position="170"/>
    </location>
</feature>
<name>A0A9R0IRT9_SPIOL</name>
<evidence type="ECO:0000313" key="5">
    <source>
        <dbReference type="Proteomes" id="UP000813463"/>
    </source>
</evidence>
<dbReference type="GO" id="GO:0098542">
    <property type="term" value="P:defense response to other organism"/>
    <property type="evidence" value="ECO:0007669"/>
    <property type="project" value="InterPro"/>
</dbReference>
<dbReference type="Proteomes" id="UP000813463">
    <property type="component" value="Chromosome 1"/>
</dbReference>
<evidence type="ECO:0000256" key="3">
    <source>
        <dbReference type="SAM" id="MobiDB-lite"/>
    </source>
</evidence>
<evidence type="ECO:0000256" key="4">
    <source>
        <dbReference type="SAM" id="Phobius"/>
    </source>
</evidence>
<dbReference type="AlphaFoldDB" id="A0A9R0IRT9"/>
<sequence>MSQYGDTNPHFWPREPPSEDFPAPHHIQPEPRQPWDGHLYHPDQLQQQPDMIQLRPRQRQSSPHPHPPPPTVRPPRSPPEHSHQRPPSPPQSPQRHRRQPSPPQHHRPLPHSRPSEGPALVSQARPKPQSHHPRPVEGPALVSQARPKPGSHHPRPHHVSFEQGAPLPPRENLMYPTPNRTKPLTWFGAVFCVILWLVIILGGLLVLVVYLVYRPRTPHFEISTATFNAAYLDMGYLLNSDITVLANFTNPNQKVNIDFSYVVLQLYYDKHLIANQYIEPFSALNSESKLANVEFVSSQIRLPILVTQQLVLQAQRNRVTLELDGIFHVRSNFGSLLRYSYWLYAHCQIEMTGPPSGVMLTSHCRTKD</sequence>
<evidence type="ECO:0000256" key="2">
    <source>
        <dbReference type="ARBA" id="ARBA00023136"/>
    </source>
</evidence>
<dbReference type="PANTHER" id="PTHR31234">
    <property type="entry name" value="LATE EMBRYOGENESIS ABUNDANT (LEA) HYDROXYPROLINE-RICH GLYCOPROTEIN FAMILY"/>
    <property type="match status" value="1"/>
</dbReference>
<dbReference type="GO" id="GO:0005886">
    <property type="term" value="C:plasma membrane"/>
    <property type="evidence" value="ECO:0007669"/>
    <property type="project" value="TreeGrafter"/>
</dbReference>
<feature type="compositionally biased region" description="Pro residues" evidence="3">
    <location>
        <begin position="64"/>
        <end position="77"/>
    </location>
</feature>
<evidence type="ECO:0000313" key="6">
    <source>
        <dbReference type="RefSeq" id="XP_021853400.1"/>
    </source>
</evidence>
<keyword evidence="5" id="KW-1185">Reference proteome</keyword>
<dbReference type="GeneID" id="110792884"/>
<evidence type="ECO:0000256" key="1">
    <source>
        <dbReference type="ARBA" id="ARBA00004370"/>
    </source>
</evidence>
<dbReference type="PANTHER" id="PTHR31234:SF42">
    <property type="entry name" value="LATE EMBRYOGENESIS ABUNDANT (LEA) HYDROXYPROLINE-RICH GLYCOPROTEIN FAMILY"/>
    <property type="match status" value="1"/>
</dbReference>
<feature type="compositionally biased region" description="Basic and acidic residues" evidence="3">
    <location>
        <begin position="27"/>
        <end position="41"/>
    </location>
</feature>
<reference evidence="5" key="1">
    <citation type="journal article" date="2021" name="Nat. Commun.">
        <title>Genomic analyses provide insights into spinach domestication and the genetic basis of agronomic traits.</title>
        <authorList>
            <person name="Cai X."/>
            <person name="Sun X."/>
            <person name="Xu C."/>
            <person name="Sun H."/>
            <person name="Wang X."/>
            <person name="Ge C."/>
            <person name="Zhang Z."/>
            <person name="Wang Q."/>
            <person name="Fei Z."/>
            <person name="Jiao C."/>
            <person name="Wang Q."/>
        </authorList>
    </citation>
    <scope>NUCLEOTIDE SEQUENCE [LARGE SCALE GENOMIC DNA]</scope>
    <source>
        <strain evidence="5">cv. Varoflay</strain>
    </source>
</reference>
<feature type="compositionally biased region" description="Basic residues" evidence="3">
    <location>
        <begin position="94"/>
        <end position="110"/>
    </location>
</feature>
<dbReference type="InterPro" id="IPR044839">
    <property type="entry name" value="NDR1-like"/>
</dbReference>
<keyword evidence="2 4" id="KW-0472">Membrane</keyword>
<accession>A0A9R0IRT9</accession>
<protein>
    <submittedName>
        <fullName evidence="6">NDR1/HIN1-like protein 6</fullName>
    </submittedName>
</protein>
<comment type="subcellular location">
    <subcellularLocation>
        <location evidence="1">Membrane</location>
    </subcellularLocation>
</comment>
<reference evidence="6" key="2">
    <citation type="submission" date="2025-08" db="UniProtKB">
        <authorList>
            <consortium name="RefSeq"/>
        </authorList>
    </citation>
    <scope>IDENTIFICATION</scope>
    <source>
        <tissue evidence="6">Leaf</tissue>
    </source>
</reference>
<dbReference type="OrthoDB" id="1924574at2759"/>
<dbReference type="KEGG" id="soe:110792884"/>
<keyword evidence="4" id="KW-0812">Transmembrane</keyword>
<dbReference type="RefSeq" id="XP_021853400.1">
    <property type="nucleotide sequence ID" value="XM_021997708.2"/>
</dbReference>